<dbReference type="EMBL" id="VLLK01000001">
    <property type="protein sequence ID" value="TWJ09532.1"/>
    <property type="molecule type" value="Genomic_DNA"/>
</dbReference>
<dbReference type="PROSITE" id="PS51257">
    <property type="entry name" value="PROKAR_LIPOPROTEIN"/>
    <property type="match status" value="1"/>
</dbReference>
<evidence type="ECO:0008006" key="5">
    <source>
        <dbReference type="Google" id="ProtNLM"/>
    </source>
</evidence>
<keyword evidence="2" id="KW-0732">Signal</keyword>
<gene>
    <name evidence="3" type="ORF">JN10_1168</name>
</gene>
<dbReference type="Proteomes" id="UP000320547">
    <property type="component" value="Unassembled WGS sequence"/>
</dbReference>
<organism evidence="3 4">
    <name type="scientific">Altererythrobacter ishigakiensis</name>
    <dbReference type="NCBI Taxonomy" id="476157"/>
    <lineage>
        <taxon>Bacteria</taxon>
        <taxon>Pseudomonadati</taxon>
        <taxon>Pseudomonadota</taxon>
        <taxon>Alphaproteobacteria</taxon>
        <taxon>Sphingomonadales</taxon>
        <taxon>Erythrobacteraceae</taxon>
        <taxon>Altererythrobacter</taxon>
    </lineage>
</organism>
<feature type="compositionally biased region" description="Basic and acidic residues" evidence="1">
    <location>
        <begin position="61"/>
        <end position="70"/>
    </location>
</feature>
<dbReference type="RefSeq" id="WP_083984777.1">
    <property type="nucleotide sequence ID" value="NZ_CP015963.1"/>
</dbReference>
<proteinExistence type="predicted"/>
<dbReference type="AlphaFoldDB" id="A0A562UV59"/>
<keyword evidence="4" id="KW-1185">Reference proteome</keyword>
<dbReference type="STRING" id="476157.GCA_001663155_02185"/>
<feature type="compositionally biased region" description="Acidic residues" evidence="1">
    <location>
        <begin position="71"/>
        <end position="81"/>
    </location>
</feature>
<protein>
    <recommendedName>
        <fullName evidence="5">Argininosuccinate lyase</fullName>
    </recommendedName>
</protein>
<name>A0A562UV59_9SPHN</name>
<evidence type="ECO:0000256" key="2">
    <source>
        <dbReference type="SAM" id="SignalP"/>
    </source>
</evidence>
<feature type="signal peptide" evidence="2">
    <location>
        <begin position="1"/>
        <end position="23"/>
    </location>
</feature>
<accession>A0A562UV59</accession>
<evidence type="ECO:0000256" key="1">
    <source>
        <dbReference type="SAM" id="MobiDB-lite"/>
    </source>
</evidence>
<evidence type="ECO:0000313" key="3">
    <source>
        <dbReference type="EMBL" id="TWJ09532.1"/>
    </source>
</evidence>
<feature type="chain" id="PRO_5021976699" description="Argininosuccinate lyase" evidence="2">
    <location>
        <begin position="24"/>
        <end position="81"/>
    </location>
</feature>
<feature type="region of interest" description="Disordered" evidence="1">
    <location>
        <begin position="61"/>
        <end position="81"/>
    </location>
</feature>
<sequence length="81" mass="8815">MMRRSLLALALASVALGACGQRADIEPLANASLPTAPFGSEAKPEAEQLLELETLAAPERSVELRRRSEEREDDPFDLPPE</sequence>
<reference evidence="3 4" key="1">
    <citation type="submission" date="2019-07" db="EMBL/GenBank/DDBJ databases">
        <title>Genomic Encyclopedia of Archaeal and Bacterial Type Strains, Phase II (KMG-II): from individual species to whole genera.</title>
        <authorList>
            <person name="Goeker M."/>
        </authorList>
    </citation>
    <scope>NUCLEOTIDE SEQUENCE [LARGE SCALE GENOMIC DNA]</scope>
    <source>
        <strain evidence="3 4">ATCC BAA-2084</strain>
    </source>
</reference>
<comment type="caution">
    <text evidence="3">The sequence shown here is derived from an EMBL/GenBank/DDBJ whole genome shotgun (WGS) entry which is preliminary data.</text>
</comment>
<evidence type="ECO:0000313" key="4">
    <source>
        <dbReference type="Proteomes" id="UP000320547"/>
    </source>
</evidence>